<dbReference type="GO" id="GO:0140662">
    <property type="term" value="F:ATP-dependent protein folding chaperone"/>
    <property type="evidence" value="ECO:0007669"/>
    <property type="project" value="InterPro"/>
</dbReference>
<feature type="binding site" evidence="9">
    <location>
        <position position="96"/>
    </location>
    <ligand>
        <name>ATP</name>
        <dbReference type="ChEBI" id="CHEBI:30616"/>
    </ligand>
</feature>
<keyword evidence="6 8" id="KW-0346">Stress response</keyword>
<dbReference type="Proteomes" id="UP000633365">
    <property type="component" value="Unassembled WGS sequence"/>
</dbReference>
<dbReference type="InterPro" id="IPR001404">
    <property type="entry name" value="Hsp90_fam"/>
</dbReference>
<comment type="caution">
    <text evidence="8">Lacks conserved residue(s) required for the propagation of feature annotation.</text>
</comment>
<feature type="binding site" evidence="9">
    <location>
        <begin position="118"/>
        <end position="123"/>
    </location>
    <ligand>
        <name>ATP</name>
        <dbReference type="ChEBI" id="CHEBI:30616"/>
    </ligand>
</feature>
<dbReference type="SUPFAM" id="SSF110942">
    <property type="entry name" value="HSP90 C-terminal domain"/>
    <property type="match status" value="1"/>
</dbReference>
<comment type="function">
    <text evidence="8">Molecular chaperone. Has ATPase activity.</text>
</comment>
<dbReference type="PROSITE" id="PS00298">
    <property type="entry name" value="HSP90"/>
    <property type="match status" value="1"/>
</dbReference>
<feature type="binding site" evidence="9">
    <location>
        <position position="35"/>
    </location>
    <ligand>
        <name>ATP</name>
        <dbReference type="ChEBI" id="CHEBI:30616"/>
    </ligand>
</feature>
<keyword evidence="4 8" id="KW-0547">Nucleotide-binding</keyword>
<feature type="region of interest" description="A; substrate-binding" evidence="8">
    <location>
        <begin position="1"/>
        <end position="342"/>
    </location>
</feature>
<dbReference type="Gene3D" id="3.40.50.11260">
    <property type="match status" value="1"/>
</dbReference>
<accession>A0A935C5Q9</accession>
<evidence type="ECO:0000256" key="4">
    <source>
        <dbReference type="ARBA" id="ARBA00022741"/>
    </source>
</evidence>
<dbReference type="InterPro" id="IPR003594">
    <property type="entry name" value="HATPase_dom"/>
</dbReference>
<dbReference type="InterPro" id="IPR020568">
    <property type="entry name" value="Ribosomal_Su5_D2-typ_SF"/>
</dbReference>
<feature type="binding site" evidence="9">
    <location>
        <position position="90"/>
    </location>
    <ligand>
        <name>ATP</name>
        <dbReference type="ChEBI" id="CHEBI:30616"/>
    </ligand>
</feature>
<dbReference type="InterPro" id="IPR036890">
    <property type="entry name" value="HATPase_C_sf"/>
</dbReference>
<dbReference type="EMBL" id="JAEQMG010000117">
    <property type="protein sequence ID" value="MBK6089163.1"/>
    <property type="molecule type" value="Genomic_DNA"/>
</dbReference>
<dbReference type="HAMAP" id="MF_00505">
    <property type="entry name" value="HSP90"/>
    <property type="match status" value="1"/>
</dbReference>
<feature type="binding site" evidence="9">
    <location>
        <position position="342"/>
    </location>
    <ligand>
        <name>ATP</name>
        <dbReference type="ChEBI" id="CHEBI:30616"/>
    </ligand>
</feature>
<dbReference type="PRINTS" id="PR00775">
    <property type="entry name" value="HEATSHOCK90"/>
</dbReference>
<dbReference type="GO" id="GO:0016887">
    <property type="term" value="F:ATP hydrolysis activity"/>
    <property type="evidence" value="ECO:0007669"/>
    <property type="project" value="InterPro"/>
</dbReference>
<evidence type="ECO:0000256" key="8">
    <source>
        <dbReference type="HAMAP-Rule" id="MF_00505"/>
    </source>
</evidence>
<name>A0A935C5Q9_9FIRM</name>
<dbReference type="NCBIfam" id="NF003555">
    <property type="entry name" value="PRK05218.1"/>
    <property type="match status" value="1"/>
</dbReference>
<feature type="binding site" evidence="9">
    <location>
        <position position="77"/>
    </location>
    <ligand>
        <name>ATP</name>
        <dbReference type="ChEBI" id="CHEBI:30616"/>
    </ligand>
</feature>
<protein>
    <recommendedName>
        <fullName evidence="8">Chaperone protein HtpG</fullName>
    </recommendedName>
    <alternativeName>
        <fullName evidence="8">Heat shock protein HtpG</fullName>
    </alternativeName>
    <alternativeName>
        <fullName evidence="8">High temperature protein G</fullName>
    </alternativeName>
</protein>
<evidence type="ECO:0000259" key="10">
    <source>
        <dbReference type="SMART" id="SM00387"/>
    </source>
</evidence>
<dbReference type="CDD" id="cd16927">
    <property type="entry name" value="HATPase_Hsp90-like"/>
    <property type="match status" value="1"/>
</dbReference>
<comment type="similarity">
    <text evidence="2 8">Belongs to the heat shock protein 90 family.</text>
</comment>
<feature type="binding site" evidence="9">
    <location>
        <begin position="97"/>
        <end position="98"/>
    </location>
    <ligand>
        <name>ATP</name>
        <dbReference type="ChEBI" id="CHEBI:30616"/>
    </ligand>
</feature>
<dbReference type="AlphaFoldDB" id="A0A935C5Q9"/>
<feature type="binding site" evidence="9">
    <location>
        <position position="168"/>
    </location>
    <ligand>
        <name>ATP</name>
        <dbReference type="ChEBI" id="CHEBI:30616"/>
    </ligand>
</feature>
<sequence length="629" mass="72453">MAKKQFKTESKKLLDMMVNSIYTHKEIFLRELISNASDAIDKLYFRSLTDDSVGMDHDDFEIRLTADKDSRILTVTDNGIGMTKEELENNLGTIAKSGSLDFKTDEENQSENIDIIGQFGVGFYSAFMVADNIKVESKAFGSDEAFVWESSGADGYTIKKCEKDKAGTVITLHIKEDTEEEKYGEFLEVYRIRELIKKYSDYIRYPIRMETSHKQLKEGTENEYEDIYEDETLNSMTPIWKKPQSKVTDEEYAEYYKGKFNDYEAPLKVIRQSTEGNATYTALLFIPSHAPYDYYSRDYEKGLQLYSSSVMIMEKCKDLLPDHFSFVKGLVDSADLSLNISREMLQHDRQLKIIAKALEKKIASELGKMLKTDREKYEQFFREFGAQLKWGIYSSFGVNREELQDLLLFKTSDEGRYTSLKEYIDRARENQDKIYYAVGETVEKIAMLPQVESVLAKGYEVLYLTEDIDEFCVQILRNYDNKDFLNVCTDNLDLGDEEEKAQLKEENDKSEELFKFMKESIGDKVAKVRYTNTLKNHAVCLSSEGNVSVGMEQILNKMPGTEGQNIKAETVLEINKDHPIKDKLLYLFGNDKEKLADYSKILYAQARLINGLNLDNPAEISDLVCDLMV</sequence>
<dbReference type="GO" id="GO:0051082">
    <property type="term" value="F:unfolded protein binding"/>
    <property type="evidence" value="ECO:0007669"/>
    <property type="project" value="UniProtKB-UniRule"/>
</dbReference>
<evidence type="ECO:0000256" key="1">
    <source>
        <dbReference type="ARBA" id="ARBA00004496"/>
    </source>
</evidence>
<comment type="subunit">
    <text evidence="8">Homodimer.</text>
</comment>
<keyword evidence="3 8" id="KW-0963">Cytoplasm</keyword>
<dbReference type="Gene3D" id="1.20.120.790">
    <property type="entry name" value="Heat shock protein 90, C-terminal domain"/>
    <property type="match status" value="1"/>
</dbReference>
<dbReference type="FunFam" id="3.30.565.10:FF:000009">
    <property type="entry name" value="Molecular chaperone HtpG"/>
    <property type="match status" value="1"/>
</dbReference>
<dbReference type="Gene3D" id="3.30.230.80">
    <property type="match status" value="1"/>
</dbReference>
<reference evidence="11" key="1">
    <citation type="submission" date="2021-01" db="EMBL/GenBank/DDBJ databases">
        <title>Genome public.</title>
        <authorList>
            <person name="Liu C."/>
            <person name="Sun Q."/>
        </authorList>
    </citation>
    <scope>NUCLEOTIDE SEQUENCE</scope>
    <source>
        <strain evidence="11">M6</strain>
    </source>
</reference>
<dbReference type="Pfam" id="PF00183">
    <property type="entry name" value="HSP90"/>
    <property type="match status" value="1"/>
</dbReference>
<evidence type="ECO:0000256" key="5">
    <source>
        <dbReference type="ARBA" id="ARBA00022840"/>
    </source>
</evidence>
<evidence type="ECO:0000256" key="3">
    <source>
        <dbReference type="ARBA" id="ARBA00022490"/>
    </source>
</evidence>
<comment type="caution">
    <text evidence="11">The sequence shown here is derived from an EMBL/GenBank/DDBJ whole genome shotgun (WGS) entry which is preliminary data.</text>
</comment>
<proteinExistence type="inferred from homology"/>
<feature type="domain" description="Histidine kinase/HSP90-like ATPase" evidence="10">
    <location>
        <begin position="24"/>
        <end position="178"/>
    </location>
</feature>
<organism evidence="11 12">
    <name type="scientific">Ruminococcus difficilis</name>
    <dbReference type="NCBI Taxonomy" id="2763069"/>
    <lineage>
        <taxon>Bacteria</taxon>
        <taxon>Bacillati</taxon>
        <taxon>Bacillota</taxon>
        <taxon>Clostridia</taxon>
        <taxon>Eubacteriales</taxon>
        <taxon>Oscillospiraceae</taxon>
        <taxon>Ruminococcus</taxon>
    </lineage>
</organism>
<dbReference type="SUPFAM" id="SSF55874">
    <property type="entry name" value="ATPase domain of HSP90 chaperone/DNA topoisomerase II/histidine kinase"/>
    <property type="match status" value="1"/>
</dbReference>
<dbReference type="PANTHER" id="PTHR11528">
    <property type="entry name" value="HEAT SHOCK PROTEIN 90 FAMILY MEMBER"/>
    <property type="match status" value="1"/>
</dbReference>
<dbReference type="RefSeq" id="WP_201427996.1">
    <property type="nucleotide sequence ID" value="NZ_JAEQMG010000117.1"/>
</dbReference>
<dbReference type="Pfam" id="PF13589">
    <property type="entry name" value="HATPase_c_3"/>
    <property type="match status" value="1"/>
</dbReference>
<evidence type="ECO:0000313" key="12">
    <source>
        <dbReference type="Proteomes" id="UP000633365"/>
    </source>
</evidence>
<dbReference type="PIRSF" id="PIRSF002583">
    <property type="entry name" value="Hsp90"/>
    <property type="match status" value="1"/>
</dbReference>
<gene>
    <name evidence="8 11" type="primary">htpG</name>
    <name evidence="11" type="ORF">JKK62_11025</name>
</gene>
<evidence type="ECO:0000256" key="2">
    <source>
        <dbReference type="ARBA" id="ARBA00008239"/>
    </source>
</evidence>
<dbReference type="InterPro" id="IPR019805">
    <property type="entry name" value="Heat_shock_protein_90_CS"/>
</dbReference>
<feature type="binding site" evidence="9">
    <location>
        <position position="82"/>
    </location>
    <ligand>
        <name>ATP</name>
        <dbReference type="ChEBI" id="CHEBI:30616"/>
    </ligand>
</feature>
<dbReference type="GO" id="GO:0005524">
    <property type="term" value="F:ATP binding"/>
    <property type="evidence" value="ECO:0007669"/>
    <property type="project" value="UniProtKB-UniRule"/>
</dbReference>
<feature type="region of interest" description="C" evidence="8">
    <location>
        <begin position="554"/>
        <end position="629"/>
    </location>
</feature>
<evidence type="ECO:0000256" key="6">
    <source>
        <dbReference type="ARBA" id="ARBA00023016"/>
    </source>
</evidence>
<evidence type="ECO:0000256" key="7">
    <source>
        <dbReference type="ARBA" id="ARBA00023186"/>
    </source>
</evidence>
<keyword evidence="12" id="KW-1185">Reference proteome</keyword>
<dbReference type="Gene3D" id="3.30.565.10">
    <property type="entry name" value="Histidine kinase-like ATPase, C-terminal domain"/>
    <property type="match status" value="1"/>
</dbReference>
<dbReference type="GO" id="GO:0005737">
    <property type="term" value="C:cytoplasm"/>
    <property type="evidence" value="ECO:0007669"/>
    <property type="project" value="UniProtKB-SubCell"/>
</dbReference>
<dbReference type="InterPro" id="IPR020575">
    <property type="entry name" value="Hsp90_N"/>
</dbReference>
<feature type="binding site" evidence="9">
    <location>
        <position position="31"/>
    </location>
    <ligand>
        <name>ATP</name>
        <dbReference type="ChEBI" id="CHEBI:30616"/>
    </ligand>
</feature>
<dbReference type="SUPFAM" id="SSF54211">
    <property type="entry name" value="Ribosomal protein S5 domain 2-like"/>
    <property type="match status" value="1"/>
</dbReference>
<dbReference type="SMART" id="SM00387">
    <property type="entry name" value="HATPase_c"/>
    <property type="match status" value="1"/>
</dbReference>
<comment type="subcellular location">
    <subcellularLocation>
        <location evidence="1 8">Cytoplasm</location>
    </subcellularLocation>
</comment>
<keyword evidence="7 8" id="KW-0143">Chaperone</keyword>
<evidence type="ECO:0000256" key="9">
    <source>
        <dbReference type="PIRSR" id="PIRSR002583-1"/>
    </source>
</evidence>
<evidence type="ECO:0000313" key="11">
    <source>
        <dbReference type="EMBL" id="MBK6089163.1"/>
    </source>
</evidence>
<keyword evidence="5 8" id="KW-0067">ATP-binding</keyword>
<dbReference type="InterPro" id="IPR037196">
    <property type="entry name" value="HSP90_C"/>
</dbReference>